<evidence type="ECO:0000313" key="3">
    <source>
        <dbReference type="EMBL" id="RWX81427.1"/>
    </source>
</evidence>
<accession>A0A3S4UUZ4</accession>
<evidence type="ECO:0000313" key="4">
    <source>
        <dbReference type="Proteomes" id="UP000287687"/>
    </source>
</evidence>
<sequence length="75" mass="7994">MSPRLTFILAVLGIVASGVGVARWIVQPSAAHLSGAGEASPQAASDADRRANREKFFGGDTTRDIRGGQEMKPRW</sequence>
<dbReference type="OrthoDB" id="8117029at2"/>
<dbReference type="NCBIfam" id="TIGR04361">
    <property type="entry name" value="TrbK_Ti"/>
    <property type="match status" value="1"/>
</dbReference>
<dbReference type="InterPro" id="IPR020065">
    <property type="entry name" value="Conjugal_tfr_protein_TrbK"/>
</dbReference>
<dbReference type="Proteomes" id="UP000287687">
    <property type="component" value="Unassembled WGS sequence"/>
</dbReference>
<keyword evidence="4" id="KW-1185">Reference proteome</keyword>
<feature type="region of interest" description="Disordered" evidence="1">
    <location>
        <begin position="32"/>
        <end position="75"/>
    </location>
</feature>
<protein>
    <submittedName>
        <fullName evidence="3">Entry exclusion protein TrbK</fullName>
    </submittedName>
</protein>
<feature type="domain" description="Type IV conjugative transfer protein TrbJ/K C-terminal" evidence="2">
    <location>
        <begin position="1"/>
        <end position="75"/>
    </location>
</feature>
<feature type="compositionally biased region" description="Basic and acidic residues" evidence="1">
    <location>
        <begin position="46"/>
        <end position="75"/>
    </location>
</feature>
<evidence type="ECO:0000256" key="1">
    <source>
        <dbReference type="SAM" id="MobiDB-lite"/>
    </source>
</evidence>
<reference evidence="3 4" key="1">
    <citation type="submission" date="2019-01" db="EMBL/GenBank/DDBJ databases">
        <title>The draft genome of Rhizobium sp. 24NR.</title>
        <authorList>
            <person name="Liu L."/>
            <person name="Liang L."/>
            <person name="Shi S."/>
            <person name="Xu L."/>
            <person name="Wang X."/>
            <person name="Li L."/>
            <person name="Zhang X."/>
        </authorList>
    </citation>
    <scope>NUCLEOTIDE SEQUENCE [LARGE SCALE GENOMIC DNA]</scope>
    <source>
        <strain evidence="3 4">24NR</strain>
    </source>
</reference>
<dbReference type="Pfam" id="PF10907">
    <property type="entry name" value="DUF2749"/>
    <property type="match status" value="1"/>
</dbReference>
<organism evidence="3 4">
    <name type="scientific">Neorhizobium lilium</name>
    <dbReference type="NCBI Taxonomy" id="2503024"/>
    <lineage>
        <taxon>Bacteria</taxon>
        <taxon>Pseudomonadati</taxon>
        <taxon>Pseudomonadota</taxon>
        <taxon>Alphaproteobacteria</taxon>
        <taxon>Hyphomicrobiales</taxon>
        <taxon>Rhizobiaceae</taxon>
        <taxon>Rhizobium/Agrobacterium group</taxon>
        <taxon>Neorhizobium</taxon>
    </lineage>
</organism>
<dbReference type="AlphaFoldDB" id="A0A3S4UUZ4"/>
<evidence type="ECO:0000259" key="2">
    <source>
        <dbReference type="Pfam" id="PF10907"/>
    </source>
</evidence>
<dbReference type="RefSeq" id="WP_128441251.1">
    <property type="nucleotide sequence ID" value="NZ_SBIP01000001.1"/>
</dbReference>
<comment type="caution">
    <text evidence="3">The sequence shown here is derived from an EMBL/GenBank/DDBJ whole genome shotgun (WGS) entry which is preliminary data.</text>
</comment>
<dbReference type="InterPro" id="IPR024475">
    <property type="entry name" value="TrbJ/K_C"/>
</dbReference>
<proteinExistence type="predicted"/>
<name>A0A3S4UUZ4_9HYPH</name>
<gene>
    <name evidence="3" type="primary">trbK</name>
    <name evidence="3" type="ORF">EPK99_03775</name>
</gene>
<dbReference type="EMBL" id="SBIP01000001">
    <property type="protein sequence ID" value="RWX81427.1"/>
    <property type="molecule type" value="Genomic_DNA"/>
</dbReference>